<dbReference type="InterPro" id="IPR056327">
    <property type="entry name" value="ARMC9_CTLH-like_dom"/>
</dbReference>
<evidence type="ECO:0000313" key="7">
    <source>
        <dbReference type="EMBL" id="TRY97120.1"/>
    </source>
</evidence>
<feature type="region of interest" description="Disordered" evidence="5">
    <location>
        <begin position="66"/>
        <end position="85"/>
    </location>
</feature>
<dbReference type="Pfam" id="PF23138">
    <property type="entry name" value="CTLH_Armc9"/>
    <property type="match status" value="1"/>
</dbReference>
<name>A0A553R4L9_9TELE</name>
<organism evidence="7 8">
    <name type="scientific">Danionella cerebrum</name>
    <dbReference type="NCBI Taxonomy" id="2873325"/>
    <lineage>
        <taxon>Eukaryota</taxon>
        <taxon>Metazoa</taxon>
        <taxon>Chordata</taxon>
        <taxon>Craniata</taxon>
        <taxon>Vertebrata</taxon>
        <taxon>Euteleostomi</taxon>
        <taxon>Actinopterygii</taxon>
        <taxon>Neopterygii</taxon>
        <taxon>Teleostei</taxon>
        <taxon>Ostariophysi</taxon>
        <taxon>Cypriniformes</taxon>
        <taxon>Danionidae</taxon>
        <taxon>Danioninae</taxon>
        <taxon>Danionella</taxon>
    </lineage>
</organism>
<dbReference type="Proteomes" id="UP000316079">
    <property type="component" value="Unassembled WGS sequence"/>
</dbReference>
<evidence type="ECO:0000256" key="4">
    <source>
        <dbReference type="ARBA" id="ARBA00022753"/>
    </source>
</evidence>
<dbReference type="AlphaFoldDB" id="A0A553R4L9"/>
<evidence type="ECO:0000256" key="1">
    <source>
        <dbReference type="ARBA" id="ARBA00004412"/>
    </source>
</evidence>
<dbReference type="PANTHER" id="PTHR13083">
    <property type="entry name" value="WD REPEAT-CONTAINING PROTEIN 91"/>
    <property type="match status" value="1"/>
</dbReference>
<gene>
    <name evidence="7" type="ORF">DNTS_032783</name>
</gene>
<evidence type="ECO:0000256" key="5">
    <source>
        <dbReference type="SAM" id="MobiDB-lite"/>
    </source>
</evidence>
<evidence type="ECO:0000259" key="6">
    <source>
        <dbReference type="Pfam" id="PF23138"/>
    </source>
</evidence>
<dbReference type="GO" id="GO:0031901">
    <property type="term" value="C:early endosome membrane"/>
    <property type="evidence" value="ECO:0007669"/>
    <property type="project" value="TreeGrafter"/>
</dbReference>
<feature type="domain" description="ARMC9 CTLH-like" evidence="6">
    <location>
        <begin position="310"/>
        <end position="432"/>
    </location>
</feature>
<proteinExistence type="inferred from homology"/>
<comment type="similarity">
    <text evidence="3">Belongs to the WD repeat WDR91 family.</text>
</comment>
<dbReference type="GO" id="GO:0045022">
    <property type="term" value="P:early endosome to late endosome transport"/>
    <property type="evidence" value="ECO:0007669"/>
    <property type="project" value="InterPro"/>
</dbReference>
<dbReference type="GO" id="GO:0141039">
    <property type="term" value="F:phosphatidylinositol 3-kinase inhibitor activity"/>
    <property type="evidence" value="ECO:0007669"/>
    <property type="project" value="InterPro"/>
</dbReference>
<comment type="caution">
    <text evidence="7">The sequence shown here is derived from an EMBL/GenBank/DDBJ whole genome shotgun (WGS) entry which is preliminary data.</text>
</comment>
<dbReference type="OrthoDB" id="193023at2759"/>
<dbReference type="PANTHER" id="PTHR13083:SF3">
    <property type="entry name" value="WD REPEAT-CONTAINING PROTEIN 91"/>
    <property type="match status" value="1"/>
</dbReference>
<sequence length="443" mass="50534">MSRAIRINLKCETPRSSNASLIKRCMSFDFEKEQLPLSDFDDDVTGITISLTVPVARIHYLQAPISTRDSTQPQTPEHHCSESIPLKNSESLPHEVWPMPHKTYRICQTPLCDDVSPQTLNPGKPSSHSLQICALLGCALIADRRSAARVLIEGHSGCTGIITHRDTLRGEDAMLPRLELSSFVRDAKDWILSRRCFALFLFILLLVKPSAAELHEPHRGSSEEQCDRLMLGCGMKLAIIPPDSSSNKDVSEEASLCAGSVCAMASAVERTDDLVREYLIYRGFTSSLKLLDSEIKADKEKGFRVDKIMDQLQMLVQNFDLSGLKDYWNNLDRRLFSRLEDMYRPTVNKLRTSLYRFYLIHTVQLKNPEKTAEFFQKQALELQSQPEWRDWFALPFIPLPEQNPSFSPYFSRQWADTFLVSLHNFLSVLFQCMHIQNISNSCK</sequence>
<dbReference type="EMBL" id="SRMA01025241">
    <property type="protein sequence ID" value="TRY97120.1"/>
    <property type="molecule type" value="Genomic_DNA"/>
</dbReference>
<evidence type="ECO:0000256" key="3">
    <source>
        <dbReference type="ARBA" id="ARBA00006128"/>
    </source>
</evidence>
<dbReference type="InterPro" id="IPR039724">
    <property type="entry name" value="WDR91"/>
</dbReference>
<evidence type="ECO:0000313" key="8">
    <source>
        <dbReference type="Proteomes" id="UP000316079"/>
    </source>
</evidence>
<keyword evidence="8" id="KW-1185">Reference proteome</keyword>
<keyword evidence="4" id="KW-0967">Endosome</keyword>
<reference evidence="7 8" key="1">
    <citation type="journal article" date="2019" name="Sci. Data">
        <title>Hybrid genome assembly and annotation of Danionella translucida.</title>
        <authorList>
            <person name="Kadobianskyi M."/>
            <person name="Schulze L."/>
            <person name="Schuelke M."/>
            <person name="Judkewitz B."/>
        </authorList>
    </citation>
    <scope>NUCLEOTIDE SEQUENCE [LARGE SCALE GENOMIC DNA]</scope>
    <source>
        <strain evidence="7 8">Bolton</strain>
    </source>
</reference>
<evidence type="ECO:0000256" key="2">
    <source>
        <dbReference type="ARBA" id="ARBA00004603"/>
    </source>
</evidence>
<dbReference type="GO" id="GO:0031902">
    <property type="term" value="C:late endosome membrane"/>
    <property type="evidence" value="ECO:0007669"/>
    <property type="project" value="TreeGrafter"/>
</dbReference>
<dbReference type="GO" id="GO:0051898">
    <property type="term" value="P:negative regulation of phosphatidylinositol 3-kinase/protein kinase B signal transduction"/>
    <property type="evidence" value="ECO:0007669"/>
    <property type="project" value="InterPro"/>
</dbReference>
<accession>A0A553R4L9</accession>
<comment type="subcellular location">
    <subcellularLocation>
        <location evidence="1">Early endosome</location>
    </subcellularLocation>
    <subcellularLocation>
        <location evidence="2">Late endosome</location>
    </subcellularLocation>
</comment>
<feature type="compositionally biased region" description="Polar residues" evidence="5">
    <location>
        <begin position="66"/>
        <end position="75"/>
    </location>
</feature>
<protein>
    <recommendedName>
        <fullName evidence="6">ARMC9 CTLH-like domain-containing protein</fullName>
    </recommendedName>
</protein>